<dbReference type="EMBL" id="MN183282">
    <property type="protein sequence ID" value="QED11567.1"/>
    <property type="molecule type" value="Genomic_DNA"/>
</dbReference>
<organism evidence="1 2">
    <name type="scientific">Arthrobacter phage Qui</name>
    <dbReference type="NCBI Taxonomy" id="2603260"/>
    <lineage>
        <taxon>Viruses</taxon>
        <taxon>Duplodnaviria</taxon>
        <taxon>Heunggongvirae</taxon>
        <taxon>Uroviricota</taxon>
        <taxon>Caudoviricetes</taxon>
        <taxon>Quivirus</taxon>
        <taxon>Quivirus qui</taxon>
    </lineage>
</organism>
<dbReference type="KEGG" id="vg:77936439"/>
<protein>
    <submittedName>
        <fullName evidence="1">Uncharacterized protein</fullName>
    </submittedName>
</protein>
<gene>
    <name evidence="1" type="primary">77</name>
    <name evidence="1" type="ORF">SEA_QUI_77</name>
</gene>
<dbReference type="RefSeq" id="YP_010660443.1">
    <property type="nucleotide sequence ID" value="NC_070877.1"/>
</dbReference>
<reference evidence="1 2" key="1">
    <citation type="submission" date="2019-07" db="EMBL/GenBank/DDBJ databases">
        <authorList>
            <person name="Abdullah A."/>
            <person name="Lima G.C."/>
            <person name="Cuneo C.K."/>
            <person name="Ennest D.C."/>
            <person name="Fritz K.J."/>
            <person name="Johnson B.T."/>
            <person name="Larson S.M."/>
            <person name="Lemunyete M.N."/>
            <person name="Murray M.B."/>
            <person name="Osmond D.E."/>
            <person name="Patras K.A."/>
            <person name="Ransibrahmanakul S."/>
            <person name="Simpson K.A."/>
            <person name="Thull B.S."/>
            <person name="Wetzel S."/>
            <person name="Bonilla J.A."/>
            <person name="Klyczek K."/>
            <person name="Garlena R.A."/>
            <person name="Russell D.A."/>
            <person name="Pope W.H."/>
            <person name="Jacobs-Sera D."/>
            <person name="Hatfull G.F."/>
        </authorList>
    </citation>
    <scope>NUCLEOTIDE SEQUENCE [LARGE SCALE GENOMIC DNA]</scope>
</reference>
<dbReference type="Proteomes" id="UP000321915">
    <property type="component" value="Segment"/>
</dbReference>
<accession>A0A5B8WIH0</accession>
<sequence>MNPTEPMAQLGVLLGEITKMPLGPERDKKCEEAYALFGPAAEELSLLSDTISVFAERNKNGETLKSFMKQAGFDTDAPIAKVIPINKNESKLRTFGRSVANIWNSQKGKIAVYATLTAALFFYANQRNIKMLNDFTHDNDLVGLFEDWLQLEDENDRETPLDWREREGA</sequence>
<keyword evidence="2" id="KW-1185">Reference proteome</keyword>
<dbReference type="GeneID" id="77936439"/>
<evidence type="ECO:0000313" key="1">
    <source>
        <dbReference type="EMBL" id="QED11567.1"/>
    </source>
</evidence>
<evidence type="ECO:0000313" key="2">
    <source>
        <dbReference type="Proteomes" id="UP000321915"/>
    </source>
</evidence>
<proteinExistence type="predicted"/>
<name>A0A5B8WIH0_9CAUD</name>